<protein>
    <submittedName>
        <fullName evidence="1">Uncharacterized protein</fullName>
    </submittedName>
</protein>
<name>A0A8T5UTI5_9BRAD</name>
<organism evidence="1 2">
    <name type="scientific">Bradyrhizobium barranii subsp. apii</name>
    <dbReference type="NCBI Taxonomy" id="2819348"/>
    <lineage>
        <taxon>Bacteria</taxon>
        <taxon>Pseudomonadati</taxon>
        <taxon>Pseudomonadota</taxon>
        <taxon>Alphaproteobacteria</taxon>
        <taxon>Hyphomicrobiales</taxon>
        <taxon>Nitrobacteraceae</taxon>
        <taxon>Bradyrhizobium</taxon>
        <taxon>Bradyrhizobium barranii</taxon>
    </lineage>
</organism>
<sequence length="230" mass="26273">MRLYGRLFKRNNPGGVNNLVTEFFDGSAERKTELARATLAITICLHEAGHALMAELHHLDIEWINLPRLDALLSCPRPTEIKDKSFKPAVSIPPAGSRLAVPYLLGGLFGELNAYDDDALANPTIPQVSTYGCIGDFDELWNRVANDCNATNEHRSIAANLRRAIFASRDGAERNVFLEHFDFQPLPEFRQFRQHRARHRSIAEQLYQRWKASHFERYNELSPSFGAYRY</sequence>
<dbReference type="EMBL" id="CP096255">
    <property type="protein sequence ID" value="UPT88235.1"/>
    <property type="molecule type" value="Genomic_DNA"/>
</dbReference>
<accession>A0A8T5UTI5</accession>
<dbReference type="Proteomes" id="UP000551709">
    <property type="component" value="Chromosome"/>
</dbReference>
<evidence type="ECO:0000313" key="1">
    <source>
        <dbReference type="EMBL" id="UPT88235.1"/>
    </source>
</evidence>
<gene>
    <name evidence="1" type="ORF">HAP41_0000003565</name>
</gene>
<dbReference type="RefSeq" id="WP_166055417.1">
    <property type="nucleotide sequence ID" value="NZ_CP096255.1"/>
</dbReference>
<reference evidence="1" key="1">
    <citation type="journal article" date="2017" name="Syst. Appl. Microbiol.">
        <title>Soybeans inoculated with root zone soils of Canadian native legumes harbour diverse and novel Bradyrhizobium spp. that possess agricultural potential.</title>
        <authorList>
            <person name="Bromfield E.S.P."/>
            <person name="Cloutier S."/>
            <person name="Tambong J.T."/>
            <person name="Tran Thi T.V."/>
        </authorList>
    </citation>
    <scope>NUCLEOTIDE SEQUENCE</scope>
    <source>
        <strain evidence="1">1S5</strain>
    </source>
</reference>
<reference evidence="1" key="2">
    <citation type="submission" date="2022-04" db="EMBL/GenBank/DDBJ databases">
        <authorList>
            <person name="Bromfield E.S.P."/>
            <person name="Cloutier S."/>
        </authorList>
    </citation>
    <scope>NUCLEOTIDE SEQUENCE</scope>
    <source>
        <strain evidence="1">1S5</strain>
    </source>
</reference>
<proteinExistence type="predicted"/>
<dbReference type="AlphaFoldDB" id="A0A8T5UTI5"/>
<evidence type="ECO:0000313" key="2">
    <source>
        <dbReference type="Proteomes" id="UP000551709"/>
    </source>
</evidence>